<protein>
    <submittedName>
        <fullName evidence="2">Putative polygalacturonase</fullName>
    </submittedName>
</protein>
<dbReference type="Proteomes" id="UP000288805">
    <property type="component" value="Unassembled WGS sequence"/>
</dbReference>
<dbReference type="InterPro" id="IPR051801">
    <property type="entry name" value="GH28_Enzymes"/>
</dbReference>
<feature type="transmembrane region" description="Helical" evidence="1">
    <location>
        <begin position="161"/>
        <end position="181"/>
    </location>
</feature>
<feature type="transmembrane region" description="Helical" evidence="1">
    <location>
        <begin position="187"/>
        <end position="212"/>
    </location>
</feature>
<proteinExistence type="predicted"/>
<dbReference type="Gene3D" id="2.160.20.10">
    <property type="entry name" value="Single-stranded right-handed beta-helix, Pectin lyase-like"/>
    <property type="match status" value="1"/>
</dbReference>
<dbReference type="InterPro" id="IPR011050">
    <property type="entry name" value="Pectin_lyase_fold/virulence"/>
</dbReference>
<dbReference type="EMBL" id="QGNW01002501">
    <property type="protein sequence ID" value="RVW19154.1"/>
    <property type="molecule type" value="Genomic_DNA"/>
</dbReference>
<evidence type="ECO:0000313" key="2">
    <source>
        <dbReference type="EMBL" id="RVW19154.1"/>
    </source>
</evidence>
<name>A0A438C7C7_VITVI</name>
<comment type="caution">
    <text evidence="2">The sequence shown here is derived from an EMBL/GenBank/DDBJ whole genome shotgun (WGS) entry which is preliminary data.</text>
</comment>
<accession>A0A438C7C7</accession>
<keyword evidence="1" id="KW-0472">Membrane</keyword>
<keyword evidence="1" id="KW-1133">Transmembrane helix</keyword>
<dbReference type="AlphaFoldDB" id="A0A438C7C7"/>
<dbReference type="SUPFAM" id="SSF51126">
    <property type="entry name" value="Pectin lyase-like"/>
    <property type="match status" value="1"/>
</dbReference>
<reference evidence="2 3" key="1">
    <citation type="journal article" date="2018" name="PLoS Genet.">
        <title>Population sequencing reveals clonal diversity and ancestral inbreeding in the grapevine cultivar Chardonnay.</title>
        <authorList>
            <person name="Roach M.J."/>
            <person name="Johnson D.L."/>
            <person name="Bohlmann J."/>
            <person name="van Vuuren H.J."/>
            <person name="Jones S.J."/>
            <person name="Pretorius I.S."/>
            <person name="Schmidt S.A."/>
            <person name="Borneman A.R."/>
        </authorList>
    </citation>
    <scope>NUCLEOTIDE SEQUENCE [LARGE SCALE GENOMIC DNA]</scope>
    <source>
        <strain evidence="3">cv. Chardonnay</strain>
        <tissue evidence="2">Leaf</tissue>
    </source>
</reference>
<dbReference type="InterPro" id="IPR012334">
    <property type="entry name" value="Pectin_lyas_fold"/>
</dbReference>
<gene>
    <name evidence="2" type="primary">GSVIVT00026920001_10</name>
    <name evidence="2" type="ORF">CK203_093892</name>
</gene>
<evidence type="ECO:0000256" key="1">
    <source>
        <dbReference type="SAM" id="Phobius"/>
    </source>
</evidence>
<dbReference type="PANTHER" id="PTHR31339:SF12">
    <property type="entry name" value="ENDO-POLYGALACTURONASE-LIKE PROTEIN"/>
    <property type="match status" value="1"/>
</dbReference>
<organism evidence="2 3">
    <name type="scientific">Vitis vinifera</name>
    <name type="common">Grape</name>
    <dbReference type="NCBI Taxonomy" id="29760"/>
    <lineage>
        <taxon>Eukaryota</taxon>
        <taxon>Viridiplantae</taxon>
        <taxon>Streptophyta</taxon>
        <taxon>Embryophyta</taxon>
        <taxon>Tracheophyta</taxon>
        <taxon>Spermatophyta</taxon>
        <taxon>Magnoliopsida</taxon>
        <taxon>eudicotyledons</taxon>
        <taxon>Gunneridae</taxon>
        <taxon>Pentapetalae</taxon>
        <taxon>rosids</taxon>
        <taxon>Vitales</taxon>
        <taxon>Vitaceae</taxon>
        <taxon>Viteae</taxon>
        <taxon>Vitis</taxon>
    </lineage>
</organism>
<keyword evidence="1" id="KW-0812">Transmembrane</keyword>
<evidence type="ECO:0000313" key="3">
    <source>
        <dbReference type="Proteomes" id="UP000288805"/>
    </source>
</evidence>
<dbReference type="PANTHER" id="PTHR31339">
    <property type="entry name" value="PECTIN LYASE-RELATED"/>
    <property type="match status" value="1"/>
</dbReference>
<sequence length="229" mass="24992">MEFCLNLRKTPCSGECFNGSNIGAIDVVLIDFGATGDGKTMNTEAFKSTIDHLSQFANDGGADLIVPSRKMNRHTPLIEVLPSYGVGRDGGGRYGSLIFGTNLADAVIIGGNGTLNGQGQYWWDKFRAKKFNDTQPYLIEIMHPSILLTQMESTQIHTKTFSTPVLALVIFGFVALFPTLLLPSTPFMWMAGMTFGYGLGFLLIIVGMVMGVSLPDFIGSLFHHKIQGW</sequence>